<dbReference type="InterPro" id="IPR011051">
    <property type="entry name" value="RmlC_Cupin_sf"/>
</dbReference>
<feature type="compositionally biased region" description="Polar residues" evidence="1">
    <location>
        <begin position="209"/>
        <end position="220"/>
    </location>
</feature>
<keyword evidence="3" id="KW-1185">Reference proteome</keyword>
<dbReference type="PANTHER" id="PTHR36156">
    <property type="entry name" value="SLR2101 PROTEIN"/>
    <property type="match status" value="1"/>
</dbReference>
<evidence type="ECO:0000313" key="3">
    <source>
        <dbReference type="Proteomes" id="UP001433268"/>
    </source>
</evidence>
<dbReference type="EMBL" id="JAQQWN010000008">
    <property type="protein sequence ID" value="KAK8071476.1"/>
    <property type="molecule type" value="Genomic_DNA"/>
</dbReference>
<gene>
    <name evidence="2" type="ORF">PG997_011679</name>
</gene>
<dbReference type="Proteomes" id="UP001433268">
    <property type="component" value="Unassembled WGS sequence"/>
</dbReference>
<comment type="caution">
    <text evidence="2">The sequence shown here is derived from an EMBL/GenBank/DDBJ whole genome shotgun (WGS) entry which is preliminary data.</text>
</comment>
<dbReference type="Gene3D" id="2.60.120.10">
    <property type="entry name" value="Jelly Rolls"/>
    <property type="match status" value="1"/>
</dbReference>
<dbReference type="GeneID" id="92049054"/>
<accession>A0ABR1VJQ3</accession>
<evidence type="ECO:0000313" key="2">
    <source>
        <dbReference type="EMBL" id="KAK8071476.1"/>
    </source>
</evidence>
<evidence type="ECO:0008006" key="4">
    <source>
        <dbReference type="Google" id="ProtNLM"/>
    </source>
</evidence>
<proteinExistence type="predicted"/>
<reference evidence="2 3" key="1">
    <citation type="submission" date="2023-01" db="EMBL/GenBank/DDBJ databases">
        <title>Analysis of 21 Apiospora genomes using comparative genomics revels a genus with tremendous synthesis potential of carbohydrate active enzymes and secondary metabolites.</title>
        <authorList>
            <person name="Sorensen T."/>
        </authorList>
    </citation>
    <scope>NUCLEOTIDE SEQUENCE [LARGE SCALE GENOMIC DNA]</scope>
    <source>
        <strain evidence="2 3">CBS 114990</strain>
    </source>
</reference>
<dbReference type="PANTHER" id="PTHR36156:SF2">
    <property type="entry name" value="CUPIN TYPE-2 DOMAIN-CONTAINING PROTEIN"/>
    <property type="match status" value="1"/>
</dbReference>
<sequence>MAAKEERNRAEGYVTTSHPIQGLPRVVRHITGVNPEGQSVFLSTDTGDHHRELVKKSGLANILYTTREHPVDLNGDADIKYARENEPGITVKGGTVCRMIDFGPGAASPMHRVNSLDYAVVIEGSFKLVLDSGEERLMHRGDVTIQRSTSHQWINVTGGGFLPARVLFVLIDVKDLNVAGAKVDGFLGELGKDYVGLPGHEGAKGNGTNGTHDANGTNGAMVNDYMESEF</sequence>
<dbReference type="SUPFAM" id="SSF51182">
    <property type="entry name" value="RmlC-like cupins"/>
    <property type="match status" value="1"/>
</dbReference>
<dbReference type="InterPro" id="IPR014710">
    <property type="entry name" value="RmlC-like_jellyroll"/>
</dbReference>
<dbReference type="RefSeq" id="XP_066665284.1">
    <property type="nucleotide sequence ID" value="XM_066815994.1"/>
</dbReference>
<name>A0ABR1VJQ3_9PEZI</name>
<organism evidence="2 3">
    <name type="scientific">Apiospora hydei</name>
    <dbReference type="NCBI Taxonomy" id="1337664"/>
    <lineage>
        <taxon>Eukaryota</taxon>
        <taxon>Fungi</taxon>
        <taxon>Dikarya</taxon>
        <taxon>Ascomycota</taxon>
        <taxon>Pezizomycotina</taxon>
        <taxon>Sordariomycetes</taxon>
        <taxon>Xylariomycetidae</taxon>
        <taxon>Amphisphaeriales</taxon>
        <taxon>Apiosporaceae</taxon>
        <taxon>Apiospora</taxon>
    </lineage>
</organism>
<dbReference type="CDD" id="cd02231">
    <property type="entry name" value="cupin_BLL6423-like"/>
    <property type="match status" value="1"/>
</dbReference>
<protein>
    <recommendedName>
        <fullName evidence="4">Cupin 2 conserved barrel domain-containing protein</fullName>
    </recommendedName>
</protein>
<evidence type="ECO:0000256" key="1">
    <source>
        <dbReference type="SAM" id="MobiDB-lite"/>
    </source>
</evidence>
<dbReference type="InterPro" id="IPR047142">
    <property type="entry name" value="OryJ/VirC-like"/>
</dbReference>
<feature type="region of interest" description="Disordered" evidence="1">
    <location>
        <begin position="201"/>
        <end position="220"/>
    </location>
</feature>